<keyword evidence="2" id="KW-0472">Membrane</keyword>
<feature type="region of interest" description="Disordered" evidence="1">
    <location>
        <begin position="321"/>
        <end position="364"/>
    </location>
</feature>
<organism evidence="3 4">
    <name type="scientific">Plakobranchus ocellatus</name>
    <dbReference type="NCBI Taxonomy" id="259542"/>
    <lineage>
        <taxon>Eukaryota</taxon>
        <taxon>Metazoa</taxon>
        <taxon>Spiralia</taxon>
        <taxon>Lophotrochozoa</taxon>
        <taxon>Mollusca</taxon>
        <taxon>Gastropoda</taxon>
        <taxon>Heterobranchia</taxon>
        <taxon>Euthyneura</taxon>
        <taxon>Panpulmonata</taxon>
        <taxon>Sacoglossa</taxon>
        <taxon>Placobranchoidea</taxon>
        <taxon>Plakobranchidae</taxon>
        <taxon>Plakobranchus</taxon>
    </lineage>
</organism>
<evidence type="ECO:0000313" key="4">
    <source>
        <dbReference type="Proteomes" id="UP000735302"/>
    </source>
</evidence>
<keyword evidence="2" id="KW-0812">Transmembrane</keyword>
<dbReference type="PANTHER" id="PTHR11360:SF284">
    <property type="entry name" value="EG:103B4.3 PROTEIN-RELATED"/>
    <property type="match status" value="1"/>
</dbReference>
<dbReference type="Gene3D" id="1.20.1250.20">
    <property type="entry name" value="MFS general substrate transporter like domains"/>
    <property type="match status" value="1"/>
</dbReference>
<feature type="transmembrane region" description="Helical" evidence="2">
    <location>
        <begin position="257"/>
        <end position="282"/>
    </location>
</feature>
<accession>A0AAV4E0S5</accession>
<gene>
    <name evidence="3" type="ORF">PoB_007641600</name>
</gene>
<name>A0AAV4E0S5_9GAST</name>
<feature type="compositionally biased region" description="Basic residues" evidence="1">
    <location>
        <begin position="355"/>
        <end position="364"/>
    </location>
</feature>
<dbReference type="InterPro" id="IPR036259">
    <property type="entry name" value="MFS_trans_sf"/>
</dbReference>
<dbReference type="SUPFAM" id="SSF103473">
    <property type="entry name" value="MFS general substrate transporter"/>
    <property type="match status" value="1"/>
</dbReference>
<dbReference type="EMBL" id="BLXT01008548">
    <property type="protein sequence ID" value="GFO49911.1"/>
    <property type="molecule type" value="Genomic_DNA"/>
</dbReference>
<dbReference type="Proteomes" id="UP000735302">
    <property type="component" value="Unassembled WGS sequence"/>
</dbReference>
<dbReference type="GO" id="GO:0008028">
    <property type="term" value="F:monocarboxylic acid transmembrane transporter activity"/>
    <property type="evidence" value="ECO:0007669"/>
    <property type="project" value="TreeGrafter"/>
</dbReference>
<feature type="transmembrane region" description="Helical" evidence="2">
    <location>
        <begin position="189"/>
        <end position="208"/>
    </location>
</feature>
<keyword evidence="2" id="KW-1133">Transmembrane helix</keyword>
<keyword evidence="4" id="KW-1185">Reference proteome</keyword>
<dbReference type="Pfam" id="PF07690">
    <property type="entry name" value="MFS_1"/>
    <property type="match status" value="1"/>
</dbReference>
<evidence type="ECO:0000256" key="2">
    <source>
        <dbReference type="SAM" id="Phobius"/>
    </source>
</evidence>
<reference evidence="3 4" key="1">
    <citation type="journal article" date="2021" name="Elife">
        <title>Chloroplast acquisition without the gene transfer in kleptoplastic sea slugs, Plakobranchus ocellatus.</title>
        <authorList>
            <person name="Maeda T."/>
            <person name="Takahashi S."/>
            <person name="Yoshida T."/>
            <person name="Shimamura S."/>
            <person name="Takaki Y."/>
            <person name="Nagai Y."/>
            <person name="Toyoda A."/>
            <person name="Suzuki Y."/>
            <person name="Arimoto A."/>
            <person name="Ishii H."/>
            <person name="Satoh N."/>
            <person name="Nishiyama T."/>
            <person name="Hasebe M."/>
            <person name="Maruyama T."/>
            <person name="Minagawa J."/>
            <person name="Obokata J."/>
            <person name="Shigenobu S."/>
        </authorList>
    </citation>
    <scope>NUCLEOTIDE SEQUENCE [LARGE SCALE GENOMIC DNA]</scope>
</reference>
<feature type="compositionally biased region" description="Acidic residues" evidence="1">
    <location>
        <begin position="341"/>
        <end position="350"/>
    </location>
</feature>
<evidence type="ECO:0000313" key="3">
    <source>
        <dbReference type="EMBL" id="GFO49911.1"/>
    </source>
</evidence>
<evidence type="ECO:0000256" key="1">
    <source>
        <dbReference type="SAM" id="MobiDB-lite"/>
    </source>
</evidence>
<sequence>MAALSRKKEITEGVLNAEFVGEKKCTKTKKAKANNFGAPDAEKSGKGFCINEHPQEQVQHEITCFRRVITTCFPVEHNQRGKGDGEKGKIFHFELLKDVPFLIMCTCMGFFNLANKTVFSFLPAIGASKGLTHSEASLLISAVGIGDTVGRLSAGFVLDHHWILPETLCGAVLFLCVGVALMIASVRGFALFCLAAGLYGCFAGVSISQKSTLLTRLLGKETLTTSFGVMYSFQGLGTISGPPISGALRDSLGSYDYAFYMTAACMGFAGVLYIISCILFTLRSRREAREAGSCESTESDAHFSASAAESYQPLLKGEAGRAQGAENLVQQTATALHDPNVGDEDIENDGDGDKKKRRHVLNPE</sequence>
<protein>
    <submittedName>
        <fullName evidence="3">Monocarboxylate transporter</fullName>
    </submittedName>
</protein>
<proteinExistence type="predicted"/>
<feature type="transmembrane region" description="Helical" evidence="2">
    <location>
        <begin position="162"/>
        <end position="182"/>
    </location>
</feature>
<dbReference type="InterPro" id="IPR011701">
    <property type="entry name" value="MFS"/>
</dbReference>
<dbReference type="InterPro" id="IPR050327">
    <property type="entry name" value="Proton-linked_MCT"/>
</dbReference>
<dbReference type="PANTHER" id="PTHR11360">
    <property type="entry name" value="MONOCARBOXYLATE TRANSPORTER"/>
    <property type="match status" value="1"/>
</dbReference>
<dbReference type="AlphaFoldDB" id="A0AAV4E0S5"/>
<comment type="caution">
    <text evidence="3">The sequence shown here is derived from an EMBL/GenBank/DDBJ whole genome shotgun (WGS) entry which is preliminary data.</text>
</comment>
<feature type="transmembrane region" description="Helical" evidence="2">
    <location>
        <begin position="95"/>
        <end position="114"/>
    </location>
</feature>